<dbReference type="EMBL" id="QZFU01000017">
    <property type="protein sequence ID" value="RJO75856.1"/>
    <property type="molecule type" value="Genomic_DNA"/>
</dbReference>
<keyword evidence="2" id="KW-1185">Reference proteome</keyword>
<reference evidence="1 2" key="1">
    <citation type="submission" date="2018-09" db="EMBL/GenBank/DDBJ databases">
        <title>YIM PH21274 draft genome.</title>
        <authorList>
            <person name="Miao C."/>
        </authorList>
    </citation>
    <scope>NUCLEOTIDE SEQUENCE [LARGE SCALE GENOMIC DNA]</scope>
    <source>
        <strain evidence="1 2">YIM PH 21724</strain>
    </source>
</reference>
<evidence type="ECO:0000313" key="1">
    <source>
        <dbReference type="EMBL" id="RJO75856.1"/>
    </source>
</evidence>
<comment type="caution">
    <text evidence="1">The sequence shown here is derived from an EMBL/GenBank/DDBJ whole genome shotgun (WGS) entry which is preliminary data.</text>
</comment>
<dbReference type="AlphaFoldDB" id="A0A3A4KI30"/>
<accession>A0A3A4KI30</accession>
<sequence length="117" mass="12662">MARSKEVSMALELTDWLITSDITPEFARFTPSAAGGHWVLSWLPDRALTRAQAVSGMVLDETLSDPEPADALLAMEIAAIRAADLGLDLEAALLRLYARILERDGEPHPPTRLPAAA</sequence>
<gene>
    <name evidence="1" type="ORF">D5S18_13885</name>
</gene>
<name>A0A3A4KI30_9NOCA</name>
<proteinExistence type="predicted"/>
<evidence type="ECO:0000313" key="2">
    <source>
        <dbReference type="Proteomes" id="UP000266677"/>
    </source>
</evidence>
<protein>
    <submittedName>
        <fullName evidence="1">Uncharacterized protein</fullName>
    </submittedName>
</protein>
<dbReference type="Proteomes" id="UP000266677">
    <property type="component" value="Unassembled WGS sequence"/>
</dbReference>
<organism evidence="1 2">
    <name type="scientific">Nocardia panacis</name>
    <dbReference type="NCBI Taxonomy" id="2340916"/>
    <lineage>
        <taxon>Bacteria</taxon>
        <taxon>Bacillati</taxon>
        <taxon>Actinomycetota</taxon>
        <taxon>Actinomycetes</taxon>
        <taxon>Mycobacteriales</taxon>
        <taxon>Nocardiaceae</taxon>
        <taxon>Nocardia</taxon>
    </lineage>
</organism>